<dbReference type="AlphaFoldDB" id="A0A1G2NAU0"/>
<keyword evidence="3" id="KW-0472">Membrane</keyword>
<dbReference type="CDD" id="cd03789">
    <property type="entry name" value="GT9_LPS_heptosyltransferase"/>
    <property type="match status" value="1"/>
</dbReference>
<keyword evidence="1" id="KW-0328">Glycosyltransferase</keyword>
<dbReference type="GO" id="GO:0005829">
    <property type="term" value="C:cytosol"/>
    <property type="evidence" value="ECO:0007669"/>
    <property type="project" value="TreeGrafter"/>
</dbReference>
<dbReference type="PANTHER" id="PTHR30160">
    <property type="entry name" value="TETRAACYLDISACCHARIDE 4'-KINASE-RELATED"/>
    <property type="match status" value="1"/>
</dbReference>
<keyword evidence="3" id="KW-0812">Transmembrane</keyword>
<sequence length="391" mass="43977">MVDSRDMLPIERLKFAFYLVIACIYFPFMAVKKRRRNYILPHNPRILVIPILTRIGDMVCATPVFRSIKERFPAGHLSVACGKKILDVIRNNPSIDEIINVNDLPFKGFWGRGRFFLFIGKKKYDVVISLSNNPFNNLVAAFAVAAISIKTIHHPRTRGEKASDWFNRVRIEYKDGTRIADHYKKLLAPLGIHNFENIKEVQRTSAGDIRAKRFIASVSGQREGFLVGISISAGNSVKEWGDEKFLELVRELNQVQDIKRFLVIGSARDKNRVEEFVRKAGESCVPVADFRLEDLPSLVSDLDLFIAADTGLIHIADALNVPLIDIVGPVDPHEQAPIGPKRIVVVPEHNVAPSVFAMKLQGSYAEQKKAINSTMVRQVLSAARTLLDENI</sequence>
<proteinExistence type="predicted"/>
<accession>A0A1G2NAU0</accession>
<keyword evidence="2" id="KW-0808">Transferase</keyword>
<protein>
    <recommendedName>
        <fullName evidence="6">Glycosyl transferase family 9</fullName>
    </recommendedName>
</protein>
<dbReference type="STRING" id="1802319.A2928_00080"/>
<gene>
    <name evidence="4" type="ORF">A2928_00080</name>
</gene>
<reference evidence="4 5" key="1">
    <citation type="journal article" date="2016" name="Nat. Commun.">
        <title>Thousands of microbial genomes shed light on interconnected biogeochemical processes in an aquifer system.</title>
        <authorList>
            <person name="Anantharaman K."/>
            <person name="Brown C.T."/>
            <person name="Hug L.A."/>
            <person name="Sharon I."/>
            <person name="Castelle C.J."/>
            <person name="Probst A.J."/>
            <person name="Thomas B.C."/>
            <person name="Singh A."/>
            <person name="Wilkins M.J."/>
            <person name="Karaoz U."/>
            <person name="Brodie E.L."/>
            <person name="Williams K.H."/>
            <person name="Hubbard S.S."/>
            <person name="Banfield J.F."/>
        </authorList>
    </citation>
    <scope>NUCLEOTIDE SEQUENCE [LARGE SCALE GENOMIC DNA]</scope>
</reference>
<dbReference type="PANTHER" id="PTHR30160:SF7">
    <property type="entry name" value="ADP-HEPTOSE--LPS HEPTOSYLTRANSFERASE 2"/>
    <property type="match status" value="1"/>
</dbReference>
<evidence type="ECO:0000256" key="3">
    <source>
        <dbReference type="SAM" id="Phobius"/>
    </source>
</evidence>
<keyword evidence="3" id="KW-1133">Transmembrane helix</keyword>
<dbReference type="InterPro" id="IPR051199">
    <property type="entry name" value="LPS_LOS_Heptosyltrfase"/>
</dbReference>
<dbReference type="Gene3D" id="3.40.50.2000">
    <property type="entry name" value="Glycogen Phosphorylase B"/>
    <property type="match status" value="2"/>
</dbReference>
<comment type="caution">
    <text evidence="4">The sequence shown here is derived from an EMBL/GenBank/DDBJ whole genome shotgun (WGS) entry which is preliminary data.</text>
</comment>
<dbReference type="InterPro" id="IPR002201">
    <property type="entry name" value="Glyco_trans_9"/>
</dbReference>
<organism evidence="4 5">
    <name type="scientific">Candidatus Taylorbacteria bacterium RIFCSPLOWO2_01_FULL_45_15b</name>
    <dbReference type="NCBI Taxonomy" id="1802319"/>
    <lineage>
        <taxon>Bacteria</taxon>
        <taxon>Candidatus Tayloriibacteriota</taxon>
    </lineage>
</organism>
<name>A0A1G2NAU0_9BACT</name>
<evidence type="ECO:0000313" key="4">
    <source>
        <dbReference type="EMBL" id="OHA32391.1"/>
    </source>
</evidence>
<dbReference type="GO" id="GO:0009244">
    <property type="term" value="P:lipopolysaccharide core region biosynthetic process"/>
    <property type="evidence" value="ECO:0007669"/>
    <property type="project" value="TreeGrafter"/>
</dbReference>
<evidence type="ECO:0000313" key="5">
    <source>
        <dbReference type="Proteomes" id="UP000176221"/>
    </source>
</evidence>
<dbReference type="SUPFAM" id="SSF53756">
    <property type="entry name" value="UDP-Glycosyltransferase/glycogen phosphorylase"/>
    <property type="match status" value="1"/>
</dbReference>
<evidence type="ECO:0000256" key="2">
    <source>
        <dbReference type="ARBA" id="ARBA00022679"/>
    </source>
</evidence>
<dbReference type="Proteomes" id="UP000176221">
    <property type="component" value="Unassembled WGS sequence"/>
</dbReference>
<feature type="transmembrane region" description="Helical" evidence="3">
    <location>
        <begin position="15"/>
        <end position="31"/>
    </location>
</feature>
<evidence type="ECO:0008006" key="6">
    <source>
        <dbReference type="Google" id="ProtNLM"/>
    </source>
</evidence>
<dbReference type="GO" id="GO:0008713">
    <property type="term" value="F:ADP-heptose-lipopolysaccharide heptosyltransferase activity"/>
    <property type="evidence" value="ECO:0007669"/>
    <property type="project" value="TreeGrafter"/>
</dbReference>
<evidence type="ECO:0000256" key="1">
    <source>
        <dbReference type="ARBA" id="ARBA00022676"/>
    </source>
</evidence>
<dbReference type="EMBL" id="MHRX01000047">
    <property type="protein sequence ID" value="OHA32391.1"/>
    <property type="molecule type" value="Genomic_DNA"/>
</dbReference>
<dbReference type="Pfam" id="PF01075">
    <property type="entry name" value="Glyco_transf_9"/>
    <property type="match status" value="1"/>
</dbReference>